<reference evidence="1 2" key="1">
    <citation type="submission" date="2016-07" db="EMBL/GenBank/DDBJ databases">
        <title>Pervasive Adenine N6-methylation of Active Genes in Fungi.</title>
        <authorList>
            <consortium name="DOE Joint Genome Institute"/>
            <person name="Mondo S.J."/>
            <person name="Dannebaum R.O."/>
            <person name="Kuo R.C."/>
            <person name="Labutti K."/>
            <person name="Haridas S."/>
            <person name="Kuo A."/>
            <person name="Salamov A."/>
            <person name="Ahrendt S.R."/>
            <person name="Lipzen A."/>
            <person name="Sullivan W."/>
            <person name="Andreopoulos W.B."/>
            <person name="Clum A."/>
            <person name="Lindquist E."/>
            <person name="Daum C."/>
            <person name="Ramamoorthy G.K."/>
            <person name="Gryganskyi A."/>
            <person name="Culley D."/>
            <person name="Magnuson J.K."/>
            <person name="James T.Y."/>
            <person name="O'Malley M.A."/>
            <person name="Stajich J.E."/>
            <person name="Spatafora J.W."/>
            <person name="Visel A."/>
            <person name="Grigoriev I.V."/>
        </authorList>
    </citation>
    <scope>NUCLEOTIDE SEQUENCE [LARGE SCALE GENOMIC DNA]</scope>
    <source>
        <strain evidence="1 2">ATCC 12442</strain>
    </source>
</reference>
<proteinExistence type="predicted"/>
<dbReference type="InterPro" id="IPR001544">
    <property type="entry name" value="Aminotrans_IV"/>
</dbReference>
<dbReference type="Gene3D" id="3.20.10.10">
    <property type="entry name" value="D-amino Acid Aminotransferase, subunit A, domain 2"/>
    <property type="match status" value="1"/>
</dbReference>
<dbReference type="Pfam" id="PF01063">
    <property type="entry name" value="Aminotran_4"/>
    <property type="match status" value="1"/>
</dbReference>
<sequence length="191" mass="21005">MQLPPVDSFRILETTLYTREKGFWLLDKHVARLKRSADLLRLHYPAECFPTEQVTADAVVQAATAVMAAGDDERYRVCTATCFTPESEPQQPDSAQTPPVLVLDSEPTLDTDSVFVKCKTTHRQIYERAQDRIPKSYPAGTQVLLFNQDGLVTEGNIANVAVGVPVNGELRLVTPCVDAGLLAGTARSQFI</sequence>
<dbReference type="InterPro" id="IPR043132">
    <property type="entry name" value="BCAT-like_C"/>
</dbReference>
<evidence type="ECO:0000313" key="1">
    <source>
        <dbReference type="EMBL" id="ORX66214.1"/>
    </source>
</evidence>
<gene>
    <name evidence="1" type="ORF">DL89DRAFT_295706</name>
</gene>
<comment type="caution">
    <text evidence="1">The sequence shown here is derived from an EMBL/GenBank/DDBJ whole genome shotgun (WGS) entry which is preliminary data.</text>
</comment>
<evidence type="ECO:0008006" key="3">
    <source>
        <dbReference type="Google" id="ProtNLM"/>
    </source>
</evidence>
<evidence type="ECO:0000313" key="2">
    <source>
        <dbReference type="Proteomes" id="UP000193922"/>
    </source>
</evidence>
<keyword evidence="2" id="KW-1185">Reference proteome</keyword>
<dbReference type="OrthoDB" id="64220at2759"/>
<dbReference type="Proteomes" id="UP000193922">
    <property type="component" value="Unassembled WGS sequence"/>
</dbReference>
<dbReference type="AlphaFoldDB" id="A0A1Y1VZD5"/>
<dbReference type="GO" id="GO:0003824">
    <property type="term" value="F:catalytic activity"/>
    <property type="evidence" value="ECO:0007669"/>
    <property type="project" value="InterPro"/>
</dbReference>
<dbReference type="Gene3D" id="3.30.470.10">
    <property type="match status" value="1"/>
</dbReference>
<dbReference type="InterPro" id="IPR043131">
    <property type="entry name" value="BCAT-like_N"/>
</dbReference>
<dbReference type="STRING" id="61395.A0A1Y1VZD5"/>
<organism evidence="1 2">
    <name type="scientific">Linderina pennispora</name>
    <dbReference type="NCBI Taxonomy" id="61395"/>
    <lineage>
        <taxon>Eukaryota</taxon>
        <taxon>Fungi</taxon>
        <taxon>Fungi incertae sedis</taxon>
        <taxon>Zoopagomycota</taxon>
        <taxon>Kickxellomycotina</taxon>
        <taxon>Kickxellomycetes</taxon>
        <taxon>Kickxellales</taxon>
        <taxon>Kickxellaceae</taxon>
        <taxon>Linderina</taxon>
    </lineage>
</organism>
<dbReference type="GeneID" id="63807321"/>
<dbReference type="SUPFAM" id="SSF56752">
    <property type="entry name" value="D-aminoacid aminotransferase-like PLP-dependent enzymes"/>
    <property type="match status" value="1"/>
</dbReference>
<name>A0A1Y1VZD5_9FUNG</name>
<dbReference type="InterPro" id="IPR036038">
    <property type="entry name" value="Aminotransferase-like"/>
</dbReference>
<dbReference type="RefSeq" id="XP_040740241.1">
    <property type="nucleotide sequence ID" value="XM_040890673.1"/>
</dbReference>
<accession>A0A1Y1VZD5</accession>
<protein>
    <recommendedName>
        <fullName evidence="3">D-aminoacid aminotransferase-like PLP-dependent enzyme</fullName>
    </recommendedName>
</protein>
<dbReference type="EMBL" id="MCFD01000017">
    <property type="protein sequence ID" value="ORX66214.1"/>
    <property type="molecule type" value="Genomic_DNA"/>
</dbReference>